<evidence type="ECO:0000313" key="2">
    <source>
        <dbReference type="Proteomes" id="UP000263268"/>
    </source>
</evidence>
<dbReference type="EMBL" id="DPRK01000195">
    <property type="protein sequence ID" value="HCY82291.1"/>
    <property type="molecule type" value="Genomic_DNA"/>
</dbReference>
<dbReference type="Proteomes" id="UP000263268">
    <property type="component" value="Unassembled WGS sequence"/>
</dbReference>
<protein>
    <submittedName>
        <fullName evidence="1">Uncharacterized protein</fullName>
    </submittedName>
</protein>
<organism evidence="1 2">
    <name type="scientific">Xanthomarina gelatinilytica</name>
    <dbReference type="NCBI Taxonomy" id="1137281"/>
    <lineage>
        <taxon>Bacteria</taxon>
        <taxon>Pseudomonadati</taxon>
        <taxon>Bacteroidota</taxon>
        <taxon>Flavobacteriia</taxon>
        <taxon>Flavobacteriales</taxon>
        <taxon>Flavobacteriaceae</taxon>
        <taxon>Xanthomarina</taxon>
    </lineage>
</organism>
<evidence type="ECO:0000313" key="1">
    <source>
        <dbReference type="EMBL" id="HCY82291.1"/>
    </source>
</evidence>
<comment type="caution">
    <text evidence="1">The sequence shown here is derived from an EMBL/GenBank/DDBJ whole genome shotgun (WGS) entry which is preliminary data.</text>
</comment>
<name>A0A3D6BSQ7_9FLAO</name>
<sequence length="81" mass="9403">MYDNDITINVEYRGFEFPVTIHYDYDSPSGFADDPYGGQTDIGYITRPTTLKPLSQRLTRALLKEYKQSFTESILDKEENL</sequence>
<proteinExistence type="predicted"/>
<reference evidence="1 2" key="1">
    <citation type="journal article" date="2018" name="Nat. Biotechnol.">
        <title>A standardized bacterial taxonomy based on genome phylogeny substantially revises the tree of life.</title>
        <authorList>
            <person name="Parks D.H."/>
            <person name="Chuvochina M."/>
            <person name="Waite D.W."/>
            <person name="Rinke C."/>
            <person name="Skarshewski A."/>
            <person name="Chaumeil P.A."/>
            <person name="Hugenholtz P."/>
        </authorList>
    </citation>
    <scope>NUCLEOTIDE SEQUENCE [LARGE SCALE GENOMIC DNA]</scope>
    <source>
        <strain evidence="1">UBA10227</strain>
    </source>
</reference>
<gene>
    <name evidence="1" type="ORF">DHV22_12180</name>
</gene>
<accession>A0A3D6BSQ7</accession>
<dbReference type="AlphaFoldDB" id="A0A3D6BSQ7"/>